<dbReference type="KEGG" id="chh:A0O34_10260"/>
<keyword evidence="3" id="KW-1185">Reference proteome</keyword>
<evidence type="ECO:0000313" key="3">
    <source>
        <dbReference type="Proteomes" id="UP000077824"/>
    </source>
</evidence>
<dbReference type="EMBL" id="CP015199">
    <property type="protein sequence ID" value="ANF50877.1"/>
    <property type="molecule type" value="Genomic_DNA"/>
</dbReference>
<evidence type="ECO:0000256" key="1">
    <source>
        <dbReference type="SAM" id="SignalP"/>
    </source>
</evidence>
<feature type="signal peptide" evidence="1">
    <location>
        <begin position="1"/>
        <end position="21"/>
    </location>
</feature>
<dbReference type="Proteomes" id="UP000077824">
    <property type="component" value="Chromosome"/>
</dbReference>
<evidence type="ECO:0000313" key="2">
    <source>
        <dbReference type="EMBL" id="ANF50877.1"/>
    </source>
</evidence>
<name>A0A172XV31_9FLAO</name>
<keyword evidence="1" id="KW-0732">Signal</keyword>
<proteinExistence type="predicted"/>
<sequence>MGRIKGMLFLMLIFCVKNLSAQSTVLKPDKVFGLYFDTFVKHDENALNNLNTYLKNFVGEDGIYKNNTETAYTEELKGLTNLFLSGFSENIREECREDAKNYFAALFDRYKTATYTIKSMETMRNDYSQSQDISEVFYDVMIKVPAKVTIIDLKKIKKISAKELKGYLKSLTNELVNADKEISLSEKFNLYQIYKGSDVFYWNGGPQELLWKVNNFYFKNINSGK</sequence>
<dbReference type="RefSeq" id="WP_066754322.1">
    <property type="nucleotide sequence ID" value="NZ_CP015199.1"/>
</dbReference>
<protein>
    <submittedName>
        <fullName evidence="2">Uncharacterized protein</fullName>
    </submittedName>
</protein>
<dbReference type="OrthoDB" id="1243155at2"/>
<dbReference type="STRING" id="1685010.A0O34_10260"/>
<feature type="chain" id="PRO_5008003822" evidence="1">
    <location>
        <begin position="22"/>
        <end position="225"/>
    </location>
</feature>
<gene>
    <name evidence="2" type="ORF">A0O34_10260</name>
</gene>
<dbReference type="AlphaFoldDB" id="A0A172XV31"/>
<reference evidence="2 3" key="1">
    <citation type="submission" date="2016-04" db="EMBL/GenBank/DDBJ databases">
        <title>Complete Genome Sequence of Chryseobacterium sp. IHBB 10212.</title>
        <authorList>
            <person name="Pal M."/>
            <person name="Swarnkar M.K."/>
            <person name="Kaushal K."/>
            <person name="Chhibber S."/>
            <person name="Singh A.K."/>
            <person name="Gulati A."/>
        </authorList>
    </citation>
    <scope>NUCLEOTIDE SEQUENCE [LARGE SCALE GENOMIC DNA]</scope>
    <source>
        <strain evidence="2 3">IHBB 10212</strain>
    </source>
</reference>
<accession>A0A172XV31</accession>
<organism evidence="2 3">
    <name type="scientific">Chryseobacterium glaciei</name>
    <dbReference type="NCBI Taxonomy" id="1685010"/>
    <lineage>
        <taxon>Bacteria</taxon>
        <taxon>Pseudomonadati</taxon>
        <taxon>Bacteroidota</taxon>
        <taxon>Flavobacteriia</taxon>
        <taxon>Flavobacteriales</taxon>
        <taxon>Weeksellaceae</taxon>
        <taxon>Chryseobacterium group</taxon>
        <taxon>Chryseobacterium</taxon>
    </lineage>
</organism>